<dbReference type="KEGG" id="kro:BVG79_01657"/>
<dbReference type="Pfam" id="PF11164">
    <property type="entry name" value="DUF2948"/>
    <property type="match status" value="1"/>
</dbReference>
<dbReference type="AlphaFoldDB" id="A0A1W6P0S4"/>
<protein>
    <recommendedName>
        <fullName evidence="3">DUF2948 family protein</fullName>
    </recommendedName>
</protein>
<organism evidence="1 2">
    <name type="scientific">Ketogulonicigenium robustum</name>
    <dbReference type="NCBI Taxonomy" id="92947"/>
    <lineage>
        <taxon>Bacteria</taxon>
        <taxon>Pseudomonadati</taxon>
        <taxon>Pseudomonadota</taxon>
        <taxon>Alphaproteobacteria</taxon>
        <taxon>Rhodobacterales</taxon>
        <taxon>Roseobacteraceae</taxon>
        <taxon>Ketogulonicigenium</taxon>
    </lineage>
</organism>
<name>A0A1W6P0S4_9RHOB</name>
<proteinExistence type="predicted"/>
<sequence>MTEDARFADGDERPLRLMAEGPEDLEIIAALVQDSVLPAAEMIWQPKQRRFALLLNRFRWEDPLNANGRRKRPERVRSVLRFDDVLRVRSQGLDQNQKDVVLSLLTVEFVPGVDGTGQFKLVLAGDGLIALDVEALNATLEDVTRPYAAPSGKVPTHD</sequence>
<dbReference type="InterPro" id="IPR021335">
    <property type="entry name" value="DUF2948"/>
</dbReference>
<gene>
    <name evidence="1" type="ORF">BVG79_01657</name>
</gene>
<evidence type="ECO:0000313" key="2">
    <source>
        <dbReference type="Proteomes" id="UP000242447"/>
    </source>
</evidence>
<evidence type="ECO:0008006" key="3">
    <source>
        <dbReference type="Google" id="ProtNLM"/>
    </source>
</evidence>
<accession>A0A1W6P0S4</accession>
<keyword evidence="2" id="KW-1185">Reference proteome</keyword>
<dbReference type="OrthoDB" id="9806367at2"/>
<dbReference type="RefSeq" id="WP_085786455.1">
    <property type="nucleotide sequence ID" value="NZ_CP019937.1"/>
</dbReference>
<dbReference type="EMBL" id="CP019937">
    <property type="protein sequence ID" value="ARO15001.1"/>
    <property type="molecule type" value="Genomic_DNA"/>
</dbReference>
<dbReference type="Proteomes" id="UP000242447">
    <property type="component" value="Chromosome"/>
</dbReference>
<dbReference type="STRING" id="92947.BVG79_01657"/>
<reference evidence="1 2" key="1">
    <citation type="submission" date="2017-02" db="EMBL/GenBank/DDBJ databases">
        <title>Ketogulonicigenium robustum SPU B003 Genome sequencing and assembly.</title>
        <authorList>
            <person name="Li Y."/>
            <person name="Liu L."/>
            <person name="Wang C."/>
            <person name="Zhang M."/>
            <person name="Zhang T."/>
            <person name="Zhang Y."/>
        </authorList>
    </citation>
    <scope>NUCLEOTIDE SEQUENCE [LARGE SCALE GENOMIC DNA]</scope>
    <source>
        <strain evidence="1 2">SPU_B003</strain>
    </source>
</reference>
<evidence type="ECO:0000313" key="1">
    <source>
        <dbReference type="EMBL" id="ARO15001.1"/>
    </source>
</evidence>